<dbReference type="AlphaFoldDB" id="A0A803MAK9"/>
<dbReference type="SUPFAM" id="SSF48371">
    <property type="entry name" value="ARM repeat"/>
    <property type="match status" value="1"/>
</dbReference>
<dbReference type="PANTHER" id="PTHR46263:SF1">
    <property type="entry name" value="ARMADILLO REPEAT-CONTAINING PROTEIN 7"/>
    <property type="match status" value="1"/>
</dbReference>
<dbReference type="Gene3D" id="1.25.10.10">
    <property type="entry name" value="Leucine-rich Repeat Variant"/>
    <property type="match status" value="1"/>
</dbReference>
<protein>
    <submittedName>
        <fullName evidence="2">Uncharacterized protein</fullName>
    </submittedName>
</protein>
<dbReference type="InterPro" id="IPR016024">
    <property type="entry name" value="ARM-type_fold"/>
</dbReference>
<dbReference type="Proteomes" id="UP000596660">
    <property type="component" value="Unplaced"/>
</dbReference>
<proteinExistence type="predicted"/>
<dbReference type="Pfam" id="PF00514">
    <property type="entry name" value="Arm"/>
    <property type="match status" value="1"/>
</dbReference>
<keyword evidence="1" id="KW-0677">Repeat</keyword>
<reference evidence="2" key="2">
    <citation type="submission" date="2021-03" db="UniProtKB">
        <authorList>
            <consortium name="EnsemblPlants"/>
        </authorList>
    </citation>
    <scope>IDENTIFICATION</scope>
</reference>
<organism evidence="2 3">
    <name type="scientific">Chenopodium quinoa</name>
    <name type="common">Quinoa</name>
    <dbReference type="NCBI Taxonomy" id="63459"/>
    <lineage>
        <taxon>Eukaryota</taxon>
        <taxon>Viridiplantae</taxon>
        <taxon>Streptophyta</taxon>
        <taxon>Embryophyta</taxon>
        <taxon>Tracheophyta</taxon>
        <taxon>Spermatophyta</taxon>
        <taxon>Magnoliopsida</taxon>
        <taxon>eudicotyledons</taxon>
        <taxon>Gunneridae</taxon>
        <taxon>Pentapetalae</taxon>
        <taxon>Caryophyllales</taxon>
        <taxon>Chenopodiaceae</taxon>
        <taxon>Chenopodioideae</taxon>
        <taxon>Atripliceae</taxon>
        <taxon>Chenopodium</taxon>
    </lineage>
</organism>
<name>A0A803MAK9_CHEQI</name>
<dbReference type="EnsemblPlants" id="AUR62026126-RA">
    <property type="protein sequence ID" value="AUR62026126-RA:cds"/>
    <property type="gene ID" value="AUR62026126"/>
</dbReference>
<reference evidence="2" key="1">
    <citation type="journal article" date="2017" name="Nature">
        <title>The genome of Chenopodium quinoa.</title>
        <authorList>
            <person name="Jarvis D.E."/>
            <person name="Ho Y.S."/>
            <person name="Lightfoot D.J."/>
            <person name="Schmoeckel S.M."/>
            <person name="Li B."/>
            <person name="Borm T.J.A."/>
            <person name="Ohyanagi H."/>
            <person name="Mineta K."/>
            <person name="Michell C.T."/>
            <person name="Saber N."/>
            <person name="Kharbatia N.M."/>
            <person name="Rupper R.R."/>
            <person name="Sharp A.R."/>
            <person name="Dally N."/>
            <person name="Boughton B.A."/>
            <person name="Woo Y.H."/>
            <person name="Gao G."/>
            <person name="Schijlen E.G.W.M."/>
            <person name="Guo X."/>
            <person name="Momin A.A."/>
            <person name="Negrao S."/>
            <person name="Al-Babili S."/>
            <person name="Gehring C."/>
            <person name="Roessner U."/>
            <person name="Jung C."/>
            <person name="Murphy K."/>
            <person name="Arold S.T."/>
            <person name="Gojobori T."/>
            <person name="van der Linden C.G."/>
            <person name="van Loo E.N."/>
            <person name="Jellen E.N."/>
            <person name="Maughan P.J."/>
            <person name="Tester M."/>
        </authorList>
    </citation>
    <scope>NUCLEOTIDE SEQUENCE [LARGE SCALE GENOMIC DNA]</scope>
    <source>
        <strain evidence="2">cv. PI 614886</strain>
    </source>
</reference>
<sequence>MFTNNKRQAERTGKYGTPRPQHLQQLITQFQNSTISNESKEKIVANLANFSYDPYNYAILRDLNVLELFIDCLTEPNERLIEFAVGGICNAVADPQNAQIVCDCGGVAALIDCLSSPVRNTVKYAIAGLYYLVDLVDLKEKENVVDLISKYSQLVDIYDDFVGLGCLKLWDFCGKFDGVDLVDFFVNFDFWGLWDVIQHAFVECHGLEAFVGIDKLDEFLDHLGNWGRGKERKDLMVETNVEDTNSAYACPYGVMVDAMNGACGRWLQEGRRPGGVVLQLLSAINPFYRKELLEALMICHIRALDANSDRYLQNISDQGKALAVASQKTKWFKPIMNVMK</sequence>
<dbReference type="PANTHER" id="PTHR46263">
    <property type="entry name" value="ARMADILLO REPEAT-CONTAINING PROTEIN 7"/>
    <property type="match status" value="1"/>
</dbReference>
<evidence type="ECO:0000256" key="1">
    <source>
        <dbReference type="ARBA" id="ARBA00022737"/>
    </source>
</evidence>
<evidence type="ECO:0000313" key="2">
    <source>
        <dbReference type="EnsemblPlants" id="AUR62026126-RA:cds"/>
    </source>
</evidence>
<accession>A0A803MAK9</accession>
<keyword evidence="3" id="KW-1185">Reference proteome</keyword>
<dbReference type="InterPro" id="IPR011989">
    <property type="entry name" value="ARM-like"/>
</dbReference>
<dbReference type="InterPro" id="IPR000225">
    <property type="entry name" value="Armadillo"/>
</dbReference>
<dbReference type="InterPro" id="IPR042462">
    <property type="entry name" value="ARMC7"/>
</dbReference>
<dbReference type="Gramene" id="AUR62026126-RA">
    <property type="protein sequence ID" value="AUR62026126-RA:cds"/>
    <property type="gene ID" value="AUR62026126"/>
</dbReference>
<evidence type="ECO:0000313" key="3">
    <source>
        <dbReference type="Proteomes" id="UP000596660"/>
    </source>
</evidence>
<dbReference type="SMART" id="SM00185">
    <property type="entry name" value="ARM"/>
    <property type="match status" value="2"/>
</dbReference>